<dbReference type="EMBL" id="RAQO01000004">
    <property type="protein sequence ID" value="RKF20452.1"/>
    <property type="molecule type" value="Genomic_DNA"/>
</dbReference>
<evidence type="ECO:0000313" key="3">
    <source>
        <dbReference type="EMBL" id="RKF20452.1"/>
    </source>
</evidence>
<gene>
    <name evidence="3" type="ORF">DBZ36_04175</name>
</gene>
<dbReference type="Pfam" id="PF00092">
    <property type="entry name" value="VWA"/>
    <property type="match status" value="1"/>
</dbReference>
<dbReference type="SUPFAM" id="SSF53300">
    <property type="entry name" value="vWA-like"/>
    <property type="match status" value="1"/>
</dbReference>
<name>A0A420EI90_9ALTE</name>
<keyword evidence="4" id="KW-1185">Reference proteome</keyword>
<dbReference type="InterPro" id="IPR002035">
    <property type="entry name" value="VWF_A"/>
</dbReference>
<dbReference type="OrthoDB" id="6206554at2"/>
<evidence type="ECO:0000259" key="2">
    <source>
        <dbReference type="PROSITE" id="PS50234"/>
    </source>
</evidence>
<keyword evidence="1" id="KW-1133">Transmembrane helix</keyword>
<comment type="caution">
    <text evidence="3">The sequence shown here is derived from an EMBL/GenBank/DDBJ whole genome shotgun (WGS) entry which is preliminary data.</text>
</comment>
<dbReference type="AlphaFoldDB" id="A0A420EI90"/>
<sequence>MTGLSFELPWLLLLLPAPLLLRLRQTPTNDQIKNFSLLTPEQTLSNAKAKPKVQQYIRWLAWGFFVCAMMRPITIAPQGTNIIDQGRDMMIAVDLSGSMQIKDMQINGDPIDRLQALQVILLDFIKQREGDRLGMILFADHAYLASPLTFDLETLNQQVKEFAHGLVGDSTAIGEAIGLGVAQLLERPAEQRILILLTDGQNTSGTVLPIDAARIAAQNDVQIYAIGVGADEMLSRSLFGVRKVNPSQDLDEALLKEIAELTNGTYFRARSTEDLLNIYQEIDKLNPIEGASREFKPRFEMFWVFILIAGLLEMSLAFPWSRLSFAAFRRQIKHIGGAKP</sequence>
<dbReference type="Proteomes" id="UP000286482">
    <property type="component" value="Unassembled WGS sequence"/>
</dbReference>
<reference evidence="3 4" key="1">
    <citation type="submission" date="2018-09" db="EMBL/GenBank/DDBJ databases">
        <authorList>
            <person name="Wang Z."/>
        </authorList>
    </citation>
    <scope>NUCLEOTIDE SEQUENCE [LARGE SCALE GENOMIC DNA]</scope>
    <source>
        <strain evidence="3 4">ALS 81</strain>
    </source>
</reference>
<dbReference type="Gene3D" id="3.40.50.410">
    <property type="entry name" value="von Willebrand factor, type A domain"/>
    <property type="match status" value="1"/>
</dbReference>
<dbReference type="InterPro" id="IPR050768">
    <property type="entry name" value="UPF0353/GerABKA_families"/>
</dbReference>
<organism evidence="3 4">
    <name type="scientific">Alginatibacterium sediminis</name>
    <dbReference type="NCBI Taxonomy" id="2164068"/>
    <lineage>
        <taxon>Bacteria</taxon>
        <taxon>Pseudomonadati</taxon>
        <taxon>Pseudomonadota</taxon>
        <taxon>Gammaproteobacteria</taxon>
        <taxon>Alteromonadales</taxon>
        <taxon>Alteromonadaceae</taxon>
        <taxon>Alginatibacterium</taxon>
    </lineage>
</organism>
<dbReference type="PANTHER" id="PTHR22550:SF18">
    <property type="entry name" value="VWFA DOMAIN-CONTAINING PROTEIN"/>
    <property type="match status" value="1"/>
</dbReference>
<keyword evidence="1" id="KW-0472">Membrane</keyword>
<dbReference type="InterPro" id="IPR036465">
    <property type="entry name" value="vWFA_dom_sf"/>
</dbReference>
<protein>
    <submittedName>
        <fullName evidence="3">VWA domain-containing protein</fullName>
    </submittedName>
</protein>
<accession>A0A420EI90</accession>
<feature type="transmembrane region" description="Helical" evidence="1">
    <location>
        <begin position="301"/>
        <end position="320"/>
    </location>
</feature>
<dbReference type="PANTHER" id="PTHR22550">
    <property type="entry name" value="SPORE GERMINATION PROTEIN"/>
    <property type="match status" value="1"/>
</dbReference>
<dbReference type="PROSITE" id="PS50234">
    <property type="entry name" value="VWFA"/>
    <property type="match status" value="1"/>
</dbReference>
<evidence type="ECO:0000313" key="4">
    <source>
        <dbReference type="Proteomes" id="UP000286482"/>
    </source>
</evidence>
<evidence type="ECO:0000256" key="1">
    <source>
        <dbReference type="SAM" id="Phobius"/>
    </source>
</evidence>
<keyword evidence="1" id="KW-0812">Transmembrane</keyword>
<feature type="domain" description="VWFA" evidence="2">
    <location>
        <begin position="88"/>
        <end position="282"/>
    </location>
</feature>
<proteinExistence type="predicted"/>
<dbReference type="SMART" id="SM00327">
    <property type="entry name" value="VWA"/>
    <property type="match status" value="1"/>
</dbReference>